<name>A0ABD1KWD4_9TELE</name>
<feature type="region of interest" description="Disordered" evidence="11">
    <location>
        <begin position="96"/>
        <end position="123"/>
    </location>
</feature>
<comment type="subcellular location">
    <subcellularLocation>
        <location evidence="1 10">Nucleus</location>
    </subcellularLocation>
</comment>
<keyword evidence="5" id="KW-0862">Zinc</keyword>
<keyword evidence="2" id="KW-0678">Repressor</keyword>
<dbReference type="InterPro" id="IPR047413">
    <property type="entry name" value="FH_FOXP3"/>
</dbReference>
<dbReference type="PRINTS" id="PR00053">
    <property type="entry name" value="FORKHEAD"/>
</dbReference>
<evidence type="ECO:0000313" key="13">
    <source>
        <dbReference type="EMBL" id="KAL2103477.1"/>
    </source>
</evidence>
<proteinExistence type="predicted"/>
<dbReference type="EMBL" id="JBHFQA010000001">
    <property type="protein sequence ID" value="KAL2103477.1"/>
    <property type="molecule type" value="Genomic_DNA"/>
</dbReference>
<accession>A0ABD1KWD4</accession>
<evidence type="ECO:0000256" key="1">
    <source>
        <dbReference type="ARBA" id="ARBA00004123"/>
    </source>
</evidence>
<dbReference type="PROSITE" id="PS00658">
    <property type="entry name" value="FORK_HEAD_2"/>
    <property type="match status" value="1"/>
</dbReference>
<dbReference type="InterPro" id="IPR050998">
    <property type="entry name" value="FOXP"/>
</dbReference>
<keyword evidence="8" id="KW-0804">Transcription</keyword>
<evidence type="ECO:0000259" key="12">
    <source>
        <dbReference type="PROSITE" id="PS50039"/>
    </source>
</evidence>
<gene>
    <name evidence="13" type="ORF">ACEWY4_000345</name>
</gene>
<feature type="DNA-binding region" description="Fork-head" evidence="10">
    <location>
        <begin position="322"/>
        <end position="408"/>
    </location>
</feature>
<evidence type="ECO:0000256" key="9">
    <source>
        <dbReference type="ARBA" id="ARBA00023242"/>
    </source>
</evidence>
<keyword evidence="14" id="KW-1185">Reference proteome</keyword>
<dbReference type="Pfam" id="PF00250">
    <property type="entry name" value="Forkhead"/>
    <property type="match status" value="1"/>
</dbReference>
<dbReference type="GO" id="GO:0008270">
    <property type="term" value="F:zinc ion binding"/>
    <property type="evidence" value="ECO:0007669"/>
    <property type="project" value="UniProtKB-KW"/>
</dbReference>
<feature type="compositionally biased region" description="Polar residues" evidence="11">
    <location>
        <begin position="1"/>
        <end position="10"/>
    </location>
</feature>
<evidence type="ECO:0000256" key="3">
    <source>
        <dbReference type="ARBA" id="ARBA00022723"/>
    </source>
</evidence>
<evidence type="ECO:0000256" key="5">
    <source>
        <dbReference type="ARBA" id="ARBA00022833"/>
    </source>
</evidence>
<dbReference type="InterPro" id="IPR036388">
    <property type="entry name" value="WH-like_DNA-bd_sf"/>
</dbReference>
<dbReference type="Gene3D" id="1.20.5.340">
    <property type="match status" value="1"/>
</dbReference>
<feature type="domain" description="Fork-head" evidence="12">
    <location>
        <begin position="322"/>
        <end position="408"/>
    </location>
</feature>
<evidence type="ECO:0000256" key="11">
    <source>
        <dbReference type="SAM" id="MobiDB-lite"/>
    </source>
</evidence>
<dbReference type="GO" id="GO:0003677">
    <property type="term" value="F:DNA binding"/>
    <property type="evidence" value="ECO:0007669"/>
    <property type="project" value="UniProtKB-UniRule"/>
</dbReference>
<feature type="compositionally biased region" description="Polar residues" evidence="11">
    <location>
        <begin position="142"/>
        <end position="152"/>
    </location>
</feature>
<feature type="region of interest" description="Disordered" evidence="11">
    <location>
        <begin position="242"/>
        <end position="262"/>
    </location>
</feature>
<evidence type="ECO:0000256" key="8">
    <source>
        <dbReference type="ARBA" id="ARBA00023163"/>
    </source>
</evidence>
<dbReference type="SUPFAM" id="SSF46785">
    <property type="entry name" value="Winged helix' DNA-binding domain"/>
    <property type="match status" value="1"/>
</dbReference>
<dbReference type="PANTHER" id="PTHR45796">
    <property type="entry name" value="FORKHEAD BOX P, ISOFORM C"/>
    <property type="match status" value="1"/>
</dbReference>
<dbReference type="CDD" id="cd20066">
    <property type="entry name" value="FH_FOXP3"/>
    <property type="match status" value="1"/>
</dbReference>
<dbReference type="PANTHER" id="PTHR45796:SF2">
    <property type="entry name" value="FORKHEAD BOX P3"/>
    <property type="match status" value="1"/>
</dbReference>
<organism evidence="13 14">
    <name type="scientific">Coilia grayii</name>
    <name type="common">Gray's grenadier anchovy</name>
    <dbReference type="NCBI Taxonomy" id="363190"/>
    <lineage>
        <taxon>Eukaryota</taxon>
        <taxon>Metazoa</taxon>
        <taxon>Chordata</taxon>
        <taxon>Craniata</taxon>
        <taxon>Vertebrata</taxon>
        <taxon>Euteleostomi</taxon>
        <taxon>Actinopterygii</taxon>
        <taxon>Neopterygii</taxon>
        <taxon>Teleostei</taxon>
        <taxon>Clupei</taxon>
        <taxon>Clupeiformes</taxon>
        <taxon>Clupeoidei</taxon>
        <taxon>Engraulidae</taxon>
        <taxon>Coilinae</taxon>
        <taxon>Coilia</taxon>
    </lineage>
</organism>
<dbReference type="GO" id="GO:0005634">
    <property type="term" value="C:nucleus"/>
    <property type="evidence" value="ECO:0007669"/>
    <property type="project" value="UniProtKB-SubCell"/>
</dbReference>
<dbReference type="PROSITE" id="PS50039">
    <property type="entry name" value="FORK_HEAD_3"/>
    <property type="match status" value="1"/>
</dbReference>
<keyword evidence="3" id="KW-0479">Metal-binding</keyword>
<dbReference type="AlphaFoldDB" id="A0ABD1KWD4"/>
<feature type="region of interest" description="Disordered" evidence="11">
    <location>
        <begin position="142"/>
        <end position="171"/>
    </location>
</feature>
<keyword evidence="4" id="KW-0863">Zinc-finger</keyword>
<comment type="caution">
    <text evidence="13">The sequence shown here is derived from an EMBL/GenBank/DDBJ whole genome shotgun (WGS) entry which is preliminary data.</text>
</comment>
<dbReference type="SMART" id="SM00339">
    <property type="entry name" value="FH"/>
    <property type="match status" value="1"/>
</dbReference>
<evidence type="ECO:0000256" key="10">
    <source>
        <dbReference type="PROSITE-ProRule" id="PRU00089"/>
    </source>
</evidence>
<dbReference type="Proteomes" id="UP001591681">
    <property type="component" value="Unassembled WGS sequence"/>
</dbReference>
<keyword evidence="6" id="KW-0805">Transcription regulation</keyword>
<dbReference type="InterPro" id="IPR032354">
    <property type="entry name" value="FOXP-CC"/>
</dbReference>
<protein>
    <recommendedName>
        <fullName evidence="12">Fork-head domain-containing protein</fullName>
    </recommendedName>
</protein>
<dbReference type="InterPro" id="IPR001766">
    <property type="entry name" value="Fork_head_dom"/>
</dbReference>
<feature type="compositionally biased region" description="Basic and acidic residues" evidence="11">
    <location>
        <begin position="114"/>
        <end position="123"/>
    </location>
</feature>
<evidence type="ECO:0000256" key="2">
    <source>
        <dbReference type="ARBA" id="ARBA00022491"/>
    </source>
</evidence>
<evidence type="ECO:0000256" key="6">
    <source>
        <dbReference type="ARBA" id="ARBA00023015"/>
    </source>
</evidence>
<dbReference type="InterPro" id="IPR036390">
    <property type="entry name" value="WH_DNA-bd_sf"/>
</dbReference>
<keyword evidence="9 10" id="KW-0539">Nucleus</keyword>
<dbReference type="InterPro" id="IPR030456">
    <property type="entry name" value="TF_fork_head_CS_2"/>
</dbReference>
<reference evidence="13 14" key="1">
    <citation type="submission" date="2024-09" db="EMBL/GenBank/DDBJ databases">
        <title>A chromosome-level genome assembly of Gray's grenadier anchovy, Coilia grayii.</title>
        <authorList>
            <person name="Fu Z."/>
        </authorList>
    </citation>
    <scope>NUCLEOTIDE SEQUENCE [LARGE SCALE GENOMIC DNA]</scope>
    <source>
        <strain evidence="13">G4</strain>
        <tissue evidence="13">Muscle</tissue>
    </source>
</reference>
<dbReference type="Gene3D" id="1.10.10.10">
    <property type="entry name" value="Winged helix-like DNA-binding domain superfamily/Winged helix DNA-binding domain"/>
    <property type="match status" value="1"/>
</dbReference>
<dbReference type="FunFam" id="1.10.10.10:FF:000010">
    <property type="entry name" value="Forkhead box P2 isoform B"/>
    <property type="match status" value="1"/>
</dbReference>
<evidence type="ECO:0000256" key="7">
    <source>
        <dbReference type="ARBA" id="ARBA00023125"/>
    </source>
</evidence>
<keyword evidence="7 10" id="KW-0238">DNA-binding</keyword>
<feature type="region of interest" description="Disordered" evidence="11">
    <location>
        <begin position="1"/>
        <end position="40"/>
    </location>
</feature>
<sequence>MRSRRGSVNSDDLPVVCKDEHEEGPCSTPELRQRQSVQTPGLTTSVQISAPLMLRLSSPLIRSTQTSLLLQQYSSEEMGKQLMQLASLTPTITQSRPSVLRQPPHPLQQGQPRWRSDPLTDESSHADRQYLMALLGQSSKCTSETAESWTPSQHRKSKSRTRHEPFQSPELHSPLYVNGHCQWPGCEERCREYTDFLKHLDSEHTFDAKGDAQWKEQRDLVQRMENQLMLEKQKLHAMECHLSPPDQKPETSPVQRASSALPAPASLAERAARSEGAYGAFECASEEAVERGLPKLWHAPLPQHLLPDMIASFDVYKYANIRPPYTYACLIRWSIVEAPERQRTLNEIYNWFMQMFFYFRHNNTAWKNAVRHNLSLHKCFVRVEGGKGAVWTVDETEFQKRKKQKFCRDYTVRWLTPY</sequence>
<evidence type="ECO:0000256" key="4">
    <source>
        <dbReference type="ARBA" id="ARBA00022771"/>
    </source>
</evidence>
<evidence type="ECO:0000313" key="14">
    <source>
        <dbReference type="Proteomes" id="UP001591681"/>
    </source>
</evidence>
<dbReference type="Pfam" id="PF16159">
    <property type="entry name" value="FOXP-CC"/>
    <property type="match status" value="1"/>
</dbReference>